<evidence type="ECO:0000313" key="2">
    <source>
        <dbReference type="Proteomes" id="UP001470230"/>
    </source>
</evidence>
<comment type="caution">
    <text evidence="1">The sequence shown here is derived from an EMBL/GenBank/DDBJ whole genome shotgun (WGS) entry which is preliminary data.</text>
</comment>
<name>A0ABR2L987_9EUKA</name>
<reference evidence="1 2" key="1">
    <citation type="submission" date="2024-04" db="EMBL/GenBank/DDBJ databases">
        <title>Tritrichomonas musculus Genome.</title>
        <authorList>
            <person name="Alves-Ferreira E."/>
            <person name="Grigg M."/>
            <person name="Lorenzi H."/>
            <person name="Galac M."/>
        </authorList>
    </citation>
    <scope>NUCLEOTIDE SEQUENCE [LARGE SCALE GENOMIC DNA]</scope>
    <source>
        <strain evidence="1 2">EAF2021</strain>
    </source>
</reference>
<protein>
    <submittedName>
        <fullName evidence="1">Uncharacterized protein</fullName>
    </submittedName>
</protein>
<proteinExistence type="predicted"/>
<evidence type="ECO:0000313" key="1">
    <source>
        <dbReference type="EMBL" id="KAK8899556.1"/>
    </source>
</evidence>
<sequence length="553" mass="62653">MEIYKTETMQTRTDIAIDNVVELHDGACFQIFNSRKRFILSDFQTLVSNVINDKDVANSMNSLVSITSLNGFKSDNIKYQTEFILKLVEILNLFLKLIDYDGSNDVNGIPDFQLFVNTAKLLANMWNIKSFKPELINDDLIKLLILNTIKLKNTKNANLNGLCGVFSVASISALANLSTYIPTHVILFVTPDLFEIIETNICSKSSYGLKIISLKLVLSFVQSDNVLNEHSDFSTILPPILVQSLKSSSNKEALIYGSKALLLLFEKFNDISLACALKNELIENILLPFRYADRTVLANCFSILLFCINRIEFLSNEKNLNESQIFVIQNSNQIFDVFYSTEFTHILIKTVIQHYSESSSVVFNLIEKMMDQMWRVFFNEGLIREIIIAAPGIEFHNKEHSAKCITRFFEIISPLIGDESQSFEISPKVNKYCSQWRGDDENSTSANTDDESFNFISLSNSNIRYCVAAGGGLSFLISMLTSIKDSCLLRRMFQIIYIMISSGPPDFAQIAENEDLLECSDSVEKEISGLSDRSEDLENVLQVISLIFKFFQK</sequence>
<gene>
    <name evidence="1" type="ORF">M9Y10_001872</name>
</gene>
<keyword evidence="2" id="KW-1185">Reference proteome</keyword>
<dbReference type="InterPro" id="IPR016024">
    <property type="entry name" value="ARM-type_fold"/>
</dbReference>
<dbReference type="SUPFAM" id="SSF48371">
    <property type="entry name" value="ARM repeat"/>
    <property type="match status" value="1"/>
</dbReference>
<dbReference type="EMBL" id="JAPFFF010000001">
    <property type="protein sequence ID" value="KAK8899556.1"/>
    <property type="molecule type" value="Genomic_DNA"/>
</dbReference>
<accession>A0ABR2L987</accession>
<organism evidence="1 2">
    <name type="scientific">Tritrichomonas musculus</name>
    <dbReference type="NCBI Taxonomy" id="1915356"/>
    <lineage>
        <taxon>Eukaryota</taxon>
        <taxon>Metamonada</taxon>
        <taxon>Parabasalia</taxon>
        <taxon>Tritrichomonadida</taxon>
        <taxon>Tritrichomonadidae</taxon>
        <taxon>Tritrichomonas</taxon>
    </lineage>
</organism>
<dbReference type="Proteomes" id="UP001470230">
    <property type="component" value="Unassembled WGS sequence"/>
</dbReference>